<comment type="caution">
    <text evidence="1">The sequence shown here is derived from an EMBL/GenBank/DDBJ whole genome shotgun (WGS) entry which is preliminary data.</text>
</comment>
<evidence type="ECO:0000313" key="2">
    <source>
        <dbReference type="Proteomes" id="UP000245908"/>
    </source>
</evidence>
<dbReference type="EMBL" id="QEFH01000003">
    <property type="protein sequence ID" value="PVU71587.1"/>
    <property type="molecule type" value="Genomic_DNA"/>
</dbReference>
<dbReference type="Proteomes" id="UP000245908">
    <property type="component" value="Unassembled WGS sequence"/>
</dbReference>
<accession>A0A2T9WUS9</accession>
<reference evidence="1 2" key="1">
    <citation type="journal article" date="2015" name="Appl. Environ. Microbiol.">
        <title>Nanoarchaeota, Their Sulfolobales Host, and Nanoarchaeota Virus Distribution across Yellowstone National Park Hot Springs.</title>
        <authorList>
            <person name="Munson-McGee J.H."/>
            <person name="Field E.K."/>
            <person name="Bateson M."/>
            <person name="Rooney C."/>
            <person name="Stepanauskas R."/>
            <person name="Young M.J."/>
        </authorList>
    </citation>
    <scope>NUCLEOTIDE SEQUENCE [LARGE SCALE GENOMIC DNA]</scope>
    <source>
        <strain evidence="1">SCGC AB-777_O03</strain>
    </source>
</reference>
<protein>
    <submittedName>
        <fullName evidence="1">Uncharacterized protein</fullName>
    </submittedName>
</protein>
<sequence>MEYKYNIKYFGPIRSFIGLMFQLPKENTIYILDLKKDVEDGFVHTFFCLKPLDIYLYNSNFELVQYHKKLKPFKIIIPKKKFRYIIEGLNINDDMLNYTIEYLKSL</sequence>
<dbReference type="AlphaFoldDB" id="A0A2T9WUS9"/>
<evidence type="ECO:0000313" key="1">
    <source>
        <dbReference type="EMBL" id="PVU71587.1"/>
    </source>
</evidence>
<gene>
    <name evidence="1" type="ORF">DDW05_00590</name>
</gene>
<proteinExistence type="predicted"/>
<organism evidence="1 2">
    <name type="scientific">Nanobsidianus stetteri</name>
    <dbReference type="NCBI Taxonomy" id="1294122"/>
    <lineage>
        <taxon>Archaea</taxon>
        <taxon>Nanobdellota</taxon>
        <taxon>Candidatus Nanoarchaeia</taxon>
        <taxon>Nanoarchaeales</taxon>
        <taxon>Nanopusillaceae</taxon>
        <taxon>Candidatus Nanobsidianus</taxon>
    </lineage>
</organism>
<name>A0A2T9WUS9_NANST</name>